<keyword evidence="3 6" id="KW-0812">Transmembrane</keyword>
<dbReference type="AlphaFoldDB" id="A0A1H1YRT6"/>
<evidence type="ECO:0000256" key="2">
    <source>
        <dbReference type="ARBA" id="ARBA00022475"/>
    </source>
</evidence>
<dbReference type="GO" id="GO:0005886">
    <property type="term" value="C:plasma membrane"/>
    <property type="evidence" value="ECO:0007669"/>
    <property type="project" value="UniProtKB-SubCell"/>
</dbReference>
<protein>
    <submittedName>
        <fullName evidence="7">Nucleoside ABC transporter membrane protein</fullName>
    </submittedName>
</protein>
<dbReference type="CDD" id="cd06580">
    <property type="entry name" value="TM_PBP1_transp_TpRbsC_like"/>
    <property type="match status" value="1"/>
</dbReference>
<comment type="subcellular location">
    <subcellularLocation>
        <location evidence="1">Cell membrane</location>
        <topology evidence="1">Multi-pass membrane protein</topology>
    </subcellularLocation>
</comment>
<keyword evidence="8" id="KW-1185">Reference proteome</keyword>
<evidence type="ECO:0000256" key="3">
    <source>
        <dbReference type="ARBA" id="ARBA00022692"/>
    </source>
</evidence>
<dbReference type="PANTHER" id="PTHR47089">
    <property type="entry name" value="ABC TRANSPORTER, PERMEASE PROTEIN"/>
    <property type="match status" value="1"/>
</dbReference>
<feature type="transmembrane region" description="Helical" evidence="6">
    <location>
        <begin position="276"/>
        <end position="306"/>
    </location>
</feature>
<dbReference type="GO" id="GO:0022857">
    <property type="term" value="F:transmembrane transporter activity"/>
    <property type="evidence" value="ECO:0007669"/>
    <property type="project" value="InterPro"/>
</dbReference>
<feature type="transmembrane region" description="Helical" evidence="6">
    <location>
        <begin position="112"/>
        <end position="133"/>
    </location>
</feature>
<dbReference type="InterPro" id="IPR001851">
    <property type="entry name" value="ABC_transp_permease"/>
</dbReference>
<proteinExistence type="predicted"/>
<feature type="transmembrane region" description="Helical" evidence="6">
    <location>
        <begin position="145"/>
        <end position="163"/>
    </location>
</feature>
<evidence type="ECO:0000256" key="5">
    <source>
        <dbReference type="ARBA" id="ARBA00023136"/>
    </source>
</evidence>
<evidence type="ECO:0000256" key="6">
    <source>
        <dbReference type="SAM" id="Phobius"/>
    </source>
</evidence>
<feature type="transmembrane region" description="Helical" evidence="6">
    <location>
        <begin position="197"/>
        <end position="221"/>
    </location>
</feature>
<reference evidence="8" key="1">
    <citation type="submission" date="2016-10" db="EMBL/GenBank/DDBJ databases">
        <authorList>
            <person name="Varghese N."/>
            <person name="Submissions S."/>
        </authorList>
    </citation>
    <scope>NUCLEOTIDE SEQUENCE [LARGE SCALE GENOMIC DNA]</scope>
    <source>
        <strain evidence="8">GAS369</strain>
    </source>
</reference>
<feature type="transmembrane region" description="Helical" evidence="6">
    <location>
        <begin position="62"/>
        <end position="79"/>
    </location>
</feature>
<dbReference type="EMBL" id="LT629750">
    <property type="protein sequence ID" value="SDT23816.1"/>
    <property type="molecule type" value="Genomic_DNA"/>
</dbReference>
<sequence>MIASDRRSLVSNAIYSDGVRPIGLAALVTACLLLSIHADPILVAKVLWTSTFGSLRTFGEGLVRAAPLLMVSATLLPSLRAKIYNIGAPGQIGAGALATTVIALAVPQSPSVLLISVCGIAAAIAGAAVAFVPGYLKARWNVSEIVSSLAMNFVTVSVLSYLLSGPLQSDFANLPQSPALPPSSTLPLLFSGTRAHIGLIVSLIVVILLSILATSVMGYRLRMFSSNATLAARSGVNANRYLISLMMLGGAGAGLAGWMQVAAIDHRLYPGVADPIGYAGLFVALLGGLNPFGIVVSSFLMGALLYGAGALQIGASISPEITQVFLGVVLFTYAARPTAIQ</sequence>
<evidence type="ECO:0000313" key="8">
    <source>
        <dbReference type="Proteomes" id="UP000243904"/>
    </source>
</evidence>
<dbReference type="PANTHER" id="PTHR47089:SF1">
    <property type="entry name" value="GUANOSINE ABC TRANSPORTER PERMEASE PROTEIN NUPP"/>
    <property type="match status" value="1"/>
</dbReference>
<evidence type="ECO:0000313" key="7">
    <source>
        <dbReference type="EMBL" id="SDT23816.1"/>
    </source>
</evidence>
<evidence type="ECO:0000256" key="1">
    <source>
        <dbReference type="ARBA" id="ARBA00004651"/>
    </source>
</evidence>
<keyword evidence="4 6" id="KW-1133">Transmembrane helix</keyword>
<dbReference type="Pfam" id="PF02653">
    <property type="entry name" value="BPD_transp_2"/>
    <property type="match status" value="1"/>
</dbReference>
<name>A0A1H1YRT6_9BRAD</name>
<keyword evidence="2" id="KW-1003">Cell membrane</keyword>
<keyword evidence="5 6" id="KW-0472">Membrane</keyword>
<dbReference type="Proteomes" id="UP000243904">
    <property type="component" value="Chromosome I"/>
</dbReference>
<feature type="transmembrane region" description="Helical" evidence="6">
    <location>
        <begin position="241"/>
        <end position="264"/>
    </location>
</feature>
<dbReference type="PROSITE" id="PS51257">
    <property type="entry name" value="PROKAR_LIPOPROTEIN"/>
    <property type="match status" value="1"/>
</dbReference>
<feature type="transmembrane region" description="Helical" evidence="6">
    <location>
        <begin position="86"/>
        <end position="106"/>
    </location>
</feature>
<dbReference type="RefSeq" id="WP_146689176.1">
    <property type="nucleotide sequence ID" value="NZ_LT629750.1"/>
</dbReference>
<accession>A0A1H1YRT6</accession>
<evidence type="ECO:0000256" key="4">
    <source>
        <dbReference type="ARBA" id="ARBA00022989"/>
    </source>
</evidence>
<organism evidence="7 8">
    <name type="scientific">Bradyrhizobium canariense</name>
    <dbReference type="NCBI Taxonomy" id="255045"/>
    <lineage>
        <taxon>Bacteria</taxon>
        <taxon>Pseudomonadati</taxon>
        <taxon>Pseudomonadota</taxon>
        <taxon>Alphaproteobacteria</taxon>
        <taxon>Hyphomicrobiales</taxon>
        <taxon>Nitrobacteraceae</taxon>
        <taxon>Bradyrhizobium</taxon>
    </lineage>
</organism>
<gene>
    <name evidence="7" type="ORF">SAMN05444158_4964</name>
</gene>